<evidence type="ECO:0000256" key="2">
    <source>
        <dbReference type="SAM" id="MobiDB-lite"/>
    </source>
</evidence>
<feature type="compositionally biased region" description="Polar residues" evidence="2">
    <location>
        <begin position="261"/>
        <end position="272"/>
    </location>
</feature>
<feature type="region of interest" description="Disordered" evidence="2">
    <location>
        <begin position="401"/>
        <end position="431"/>
    </location>
</feature>
<evidence type="ECO:0000313" key="4">
    <source>
        <dbReference type="EMBL" id="CAD9005458.1"/>
    </source>
</evidence>
<sequence>MDEPLHVVSSLDKPVWSRLYEHGMQHMAEKNRDPNEMESSFSFTPNIGQQEYSYSTDGEIFERLHKEKEQKDRDRAFREQMANQKYTFQPNNAPGRVDDTIFERLHEEAMRKKEIVERRANAKNNAECTFKPTVNDVMPYPTPEGSIFDRLYDDAKKKKEVDDSWEWRAQRAVWEQFSFRPRIGSTPGAERQQDEVYDQLYEDAVKKKRLKEQQEMERMRAARRSMFKPRIVDIGVSPKYMQEKSPTPIPAEVEAGLFKPKTNNNKGVSSRYLQPKQRRYEPLQRDDSSQLEVVSVDSNKPPWISPRDIIRQQELEMEEKALARRARLRILLLEEDRLRKARDAEAQARQALETKMMDLLAQQPERQEPPHVLQEDTAHLMQLTDKIRELEAEVSRLKNMSTQGAEAVQAPQPKAAASRRSRSTTSMKDQDFEQLEKKFLYEPALSGECFVRRHPTPRYAAPTGIDRPDSGDALLQRMHSLHANLRYTPRPTSTVSRNALEASMRTLRYEPIRSAQDLSTDRLAFSSGHLNARSRSLPPPTSATTDPVRQQSQHYTLPYDDSHRISRLEATGTSSQTRSRSSSQGRTVDRGNRVVDLTQ</sequence>
<evidence type="ECO:0000313" key="3">
    <source>
        <dbReference type="EMBL" id="CAD9005457.1"/>
    </source>
</evidence>
<accession>A0A6U7XK83</accession>
<feature type="coiled-coil region" evidence="1">
    <location>
        <begin position="373"/>
        <end position="400"/>
    </location>
</feature>
<feature type="region of interest" description="Disordered" evidence="2">
    <location>
        <begin position="529"/>
        <end position="551"/>
    </location>
</feature>
<feature type="region of interest" description="Disordered" evidence="2">
    <location>
        <begin position="569"/>
        <end position="599"/>
    </location>
</feature>
<feature type="compositionally biased region" description="Low complexity" evidence="2">
    <location>
        <begin position="571"/>
        <end position="586"/>
    </location>
</feature>
<gene>
    <name evidence="3" type="ORF">EGYM00392_LOCUS16545</name>
    <name evidence="4" type="ORF">EGYM00392_LOCUS16546</name>
</gene>
<dbReference type="AlphaFoldDB" id="A0A6U7XK83"/>
<keyword evidence="1" id="KW-0175">Coiled coil</keyword>
<proteinExistence type="predicted"/>
<reference evidence="4" key="1">
    <citation type="submission" date="2021-01" db="EMBL/GenBank/DDBJ databases">
        <authorList>
            <person name="Corre E."/>
            <person name="Pelletier E."/>
            <person name="Niang G."/>
            <person name="Scheremetjew M."/>
            <person name="Finn R."/>
            <person name="Kale V."/>
            <person name="Holt S."/>
            <person name="Cochrane G."/>
            <person name="Meng A."/>
            <person name="Brown T."/>
            <person name="Cohen L."/>
        </authorList>
    </citation>
    <scope>NUCLEOTIDE SEQUENCE</scope>
    <source>
        <strain evidence="4">NIES-381</strain>
    </source>
</reference>
<dbReference type="EMBL" id="HBGA01045361">
    <property type="protein sequence ID" value="CAD9005457.1"/>
    <property type="molecule type" value="Transcribed_RNA"/>
</dbReference>
<organism evidence="4">
    <name type="scientific">Eutreptiella gymnastica</name>
    <dbReference type="NCBI Taxonomy" id="73025"/>
    <lineage>
        <taxon>Eukaryota</taxon>
        <taxon>Discoba</taxon>
        <taxon>Euglenozoa</taxon>
        <taxon>Euglenida</taxon>
        <taxon>Spirocuta</taxon>
        <taxon>Euglenophyceae</taxon>
        <taxon>Eutreptiales</taxon>
        <taxon>Eutreptiaceae</taxon>
        <taxon>Eutreptiella</taxon>
    </lineage>
</organism>
<feature type="compositionally biased region" description="Polar residues" evidence="2">
    <location>
        <begin position="542"/>
        <end position="551"/>
    </location>
</feature>
<protein>
    <submittedName>
        <fullName evidence="4">Uncharacterized protein</fullName>
    </submittedName>
</protein>
<evidence type="ECO:0000256" key="1">
    <source>
        <dbReference type="SAM" id="Coils"/>
    </source>
</evidence>
<feature type="region of interest" description="Disordered" evidence="2">
    <location>
        <begin position="257"/>
        <end position="291"/>
    </location>
</feature>
<feature type="compositionally biased region" description="Basic and acidic residues" evidence="2">
    <location>
        <begin position="278"/>
        <end position="288"/>
    </location>
</feature>
<name>A0A6U7XK83_9EUGL</name>
<dbReference type="EMBL" id="HBGA01045362">
    <property type="protein sequence ID" value="CAD9005458.1"/>
    <property type="molecule type" value="Transcribed_RNA"/>
</dbReference>